<reference evidence="1" key="1">
    <citation type="submission" date="2020-04" db="EMBL/GenBank/DDBJ databases">
        <title>Deep metagenomics examines the oral microbiome during advanced dental caries in children, revealing novel taxa and co-occurrences with host molecules.</title>
        <authorList>
            <person name="Baker J.L."/>
            <person name="Morton J.T."/>
            <person name="Dinis M."/>
            <person name="Alvarez R."/>
            <person name="Tran N.C."/>
            <person name="Knight R."/>
            <person name="Edlund A."/>
        </authorList>
    </citation>
    <scope>NUCLEOTIDE SEQUENCE</scope>
    <source>
        <strain evidence="1">JCVI_25_bin.9</strain>
    </source>
</reference>
<evidence type="ECO:0000313" key="1">
    <source>
        <dbReference type="EMBL" id="MBF1414362.1"/>
    </source>
</evidence>
<dbReference type="RefSeq" id="WP_219450439.1">
    <property type="nucleotide sequence ID" value="NZ_CAUPFN010000009.1"/>
</dbReference>
<accession>A0A930N5C6</accession>
<proteinExistence type="predicted"/>
<dbReference type="PROSITE" id="PS51257">
    <property type="entry name" value="PROKAR_LIPOPROTEIN"/>
    <property type="match status" value="1"/>
</dbReference>
<evidence type="ECO:0000313" key="2">
    <source>
        <dbReference type="Proteomes" id="UP000757461"/>
    </source>
</evidence>
<name>A0A930N5C6_9BACT</name>
<dbReference type="Proteomes" id="UP000757461">
    <property type="component" value="Unassembled WGS sequence"/>
</dbReference>
<gene>
    <name evidence="1" type="ORF">HXN33_02155</name>
</gene>
<dbReference type="Pfam" id="PF14125">
    <property type="entry name" value="DUF4292"/>
    <property type="match status" value="1"/>
</dbReference>
<comment type="caution">
    <text evidence="1">The sequence shown here is derived from an EMBL/GenBank/DDBJ whole genome shotgun (WGS) entry which is preliminary data.</text>
</comment>
<dbReference type="EMBL" id="JABZSQ010000020">
    <property type="protein sequence ID" value="MBF1414362.1"/>
    <property type="molecule type" value="Genomic_DNA"/>
</dbReference>
<organism evidence="1 2">
    <name type="scientific">Prevotella histicola</name>
    <dbReference type="NCBI Taxonomy" id="470565"/>
    <lineage>
        <taxon>Bacteria</taxon>
        <taxon>Pseudomonadati</taxon>
        <taxon>Bacteroidota</taxon>
        <taxon>Bacteroidia</taxon>
        <taxon>Bacteroidales</taxon>
        <taxon>Prevotellaceae</taxon>
        <taxon>Prevotella</taxon>
    </lineage>
</organism>
<sequence length="302" mass="34212">MKTNKILITGMTVLLLASCGTHKTVVKQKDVKVEQGNATLPSTKSSTNQKLIFVQRVADQALYQKNLVSNLTFTLNDGHKDITVPGILHMRKDEVIRLQLLIPIIRSEVGRMEFTKDYVLFIDRIHKQYVKANYNEVAFLRDNGINFYSLQSLFWNQLFIPGQQRVNESSLSAFDVDLATLANSSNSTTAVTLKDGKMTYRWMAQTLSGLISEARAQYVSPSHGVSTLTWKYGDFQPFGSKKFPARHELTIETDATKQKKTFKATFEMDGFSDASDWETITTPSDKYTKVSVEEILRKLTNM</sequence>
<protein>
    <submittedName>
        <fullName evidence="1">DUF4292 domain-containing protein</fullName>
    </submittedName>
</protein>
<dbReference type="InterPro" id="IPR025634">
    <property type="entry name" value="DUF4292"/>
</dbReference>
<dbReference type="AlphaFoldDB" id="A0A930N5C6"/>